<name>A0A9Q9SSM8_MOOP1</name>
<evidence type="ECO:0000313" key="1">
    <source>
        <dbReference type="EMBL" id="WAN68895.1"/>
    </source>
</evidence>
<dbReference type="AlphaFoldDB" id="A0A9Q9SSM8"/>
<reference evidence="1" key="2">
    <citation type="submission" date="2022-10" db="EMBL/GenBank/DDBJ databases">
        <authorList>
            <person name="Ngo T.-E."/>
        </authorList>
    </citation>
    <scope>NUCLEOTIDE SEQUENCE</scope>
    <source>
        <strain evidence="1">JHB</strain>
    </source>
</reference>
<dbReference type="EMBL" id="CP017708">
    <property type="protein sequence ID" value="WAN68895.1"/>
    <property type="molecule type" value="Genomic_DNA"/>
</dbReference>
<protein>
    <submittedName>
        <fullName evidence="1">Uncharacterized protein</fullName>
    </submittedName>
</protein>
<organism evidence="1">
    <name type="scientific">Moorena producens (strain JHB)</name>
    <dbReference type="NCBI Taxonomy" id="1454205"/>
    <lineage>
        <taxon>Bacteria</taxon>
        <taxon>Bacillati</taxon>
        <taxon>Cyanobacteriota</taxon>
        <taxon>Cyanophyceae</taxon>
        <taxon>Coleofasciculales</taxon>
        <taxon>Coleofasciculaceae</taxon>
        <taxon>Moorena</taxon>
    </lineage>
</organism>
<gene>
    <name evidence="1" type="ORF">BJP36_41770</name>
</gene>
<dbReference type="Proteomes" id="UP000176944">
    <property type="component" value="Chromosome"/>
</dbReference>
<accession>A0A9Q9SSM8</accession>
<proteinExistence type="predicted"/>
<reference evidence="1" key="1">
    <citation type="journal article" date="2017" name="Proc. Natl. Acad. Sci. U.S.A.">
        <title>Comparative genomics uncovers the prolific and distinctive metabolic potential of the cyanobacterial genus Moorea.</title>
        <authorList>
            <person name="Leao T."/>
            <person name="Castelao G."/>
            <person name="Korobeynikov A."/>
            <person name="Monroe E.A."/>
            <person name="Podell S."/>
            <person name="Glukhov E."/>
            <person name="Allen E.E."/>
            <person name="Gerwick W.H."/>
            <person name="Gerwick L."/>
        </authorList>
    </citation>
    <scope>NUCLEOTIDE SEQUENCE</scope>
    <source>
        <strain evidence="1">JHB</strain>
    </source>
</reference>
<sequence>MDPRYTEQLNINLVPVAWPLAFATVRLTFGHAGRDRILFVGSALPISNPQPFQNSPLLYPLPILNSQFSIPSFSKPIDLG</sequence>